<dbReference type="EMBL" id="RWJN01000551">
    <property type="protein sequence ID" value="TCD60739.1"/>
    <property type="molecule type" value="Genomic_DNA"/>
</dbReference>
<dbReference type="CDD" id="cd05233">
    <property type="entry name" value="SDR_c"/>
    <property type="match status" value="1"/>
</dbReference>
<evidence type="ECO:0000313" key="5">
    <source>
        <dbReference type="Proteomes" id="UP000292702"/>
    </source>
</evidence>
<dbReference type="PRINTS" id="PR00081">
    <property type="entry name" value="GDHRDH"/>
</dbReference>
<dbReference type="InterPro" id="IPR002347">
    <property type="entry name" value="SDR_fam"/>
</dbReference>
<keyword evidence="2" id="KW-0521">NADP</keyword>
<dbReference type="InterPro" id="IPR052178">
    <property type="entry name" value="Sec_Metab_Biosynth_SDR"/>
</dbReference>
<keyword evidence="3" id="KW-0560">Oxidoreductase</keyword>
<organism evidence="4 5">
    <name type="scientific">Steccherinum ochraceum</name>
    <dbReference type="NCBI Taxonomy" id="92696"/>
    <lineage>
        <taxon>Eukaryota</taxon>
        <taxon>Fungi</taxon>
        <taxon>Dikarya</taxon>
        <taxon>Basidiomycota</taxon>
        <taxon>Agaricomycotina</taxon>
        <taxon>Agaricomycetes</taxon>
        <taxon>Polyporales</taxon>
        <taxon>Steccherinaceae</taxon>
        <taxon>Steccherinum</taxon>
    </lineage>
</organism>
<dbReference type="PANTHER" id="PTHR43618">
    <property type="entry name" value="7-ALPHA-HYDROXYSTEROID DEHYDROGENASE"/>
    <property type="match status" value="1"/>
</dbReference>
<gene>
    <name evidence="4" type="ORF">EIP91_009607</name>
</gene>
<evidence type="ECO:0008006" key="6">
    <source>
        <dbReference type="Google" id="ProtNLM"/>
    </source>
</evidence>
<dbReference type="GO" id="GO:0016491">
    <property type="term" value="F:oxidoreductase activity"/>
    <property type="evidence" value="ECO:0007669"/>
    <property type="project" value="UniProtKB-KW"/>
</dbReference>
<proteinExistence type="inferred from homology"/>
<comment type="similarity">
    <text evidence="1">Belongs to the short-chain dehydrogenases/reductases (SDR) family.</text>
</comment>
<dbReference type="AlphaFoldDB" id="A0A4R0R9J0"/>
<keyword evidence="5" id="KW-1185">Reference proteome</keyword>
<evidence type="ECO:0000256" key="1">
    <source>
        <dbReference type="ARBA" id="ARBA00006484"/>
    </source>
</evidence>
<dbReference type="Proteomes" id="UP000292702">
    <property type="component" value="Unassembled WGS sequence"/>
</dbReference>
<reference evidence="4 5" key="1">
    <citation type="submission" date="2018-11" db="EMBL/GenBank/DDBJ databases">
        <title>Genome assembly of Steccherinum ochraceum LE-BIN_3174, the white-rot fungus of the Steccherinaceae family (The Residual Polyporoid clade, Polyporales, Basidiomycota).</title>
        <authorList>
            <person name="Fedorova T.V."/>
            <person name="Glazunova O.A."/>
            <person name="Landesman E.O."/>
            <person name="Moiseenko K.V."/>
            <person name="Psurtseva N.V."/>
            <person name="Savinova O.S."/>
            <person name="Shakhova N.V."/>
            <person name="Tyazhelova T.V."/>
            <person name="Vasina D.V."/>
        </authorList>
    </citation>
    <scope>NUCLEOTIDE SEQUENCE [LARGE SCALE GENOMIC DNA]</scope>
    <source>
        <strain evidence="4 5">LE-BIN_3174</strain>
    </source>
</reference>
<dbReference type="PANTHER" id="PTHR43618:SF18">
    <property type="entry name" value="SHORT CHAIN DEHYDROGENASE_REDUCTASE FAMILY (AFU_ORTHOLOGUE AFUA_5G12480)"/>
    <property type="match status" value="1"/>
</dbReference>
<accession>A0A4R0R9J0</accession>
<dbReference type="STRING" id="92696.A0A4R0R9J0"/>
<comment type="caution">
    <text evidence="4">The sequence shown here is derived from an EMBL/GenBank/DDBJ whole genome shotgun (WGS) entry which is preliminary data.</text>
</comment>
<dbReference type="SUPFAM" id="SSF51735">
    <property type="entry name" value="NAD(P)-binding Rossmann-fold domains"/>
    <property type="match status" value="1"/>
</dbReference>
<dbReference type="Gene3D" id="3.40.50.720">
    <property type="entry name" value="NAD(P)-binding Rossmann-like Domain"/>
    <property type="match status" value="1"/>
</dbReference>
<evidence type="ECO:0000256" key="3">
    <source>
        <dbReference type="ARBA" id="ARBA00023002"/>
    </source>
</evidence>
<name>A0A4R0R9J0_9APHY</name>
<dbReference type="InterPro" id="IPR036291">
    <property type="entry name" value="NAD(P)-bd_dom_sf"/>
</dbReference>
<sequence length="315" mass="33396">MAENILDHLSANSMFDMSGVVAVVTGGGTGIGLMIASTLVSNGATVYIIGPVQTDLDKVASVYNVAAEKTGRKGRMHGIAGDSEAKRLADEVGKRTPYITVLFNNAGILTGKFKKPTTTSAQDFVKAYYDEVPEHTFADTINVNSVGPYWLTFTFLPLLEKWKENSFGNGARRFAPQIIMTSSMNGWTKDPATAGSSFPYLFSKSAIGHATSTLAHELLPLGIRVNGIAPGLFVTEMSRAGTINELGISHGVDKKDHDFAIPADQLPSSLGGPTNVGGSSRDMGSLALFLVSNFFVNGETVLIDGGTLLVHPSSY</sequence>
<evidence type="ECO:0000256" key="2">
    <source>
        <dbReference type="ARBA" id="ARBA00022857"/>
    </source>
</evidence>
<dbReference type="Pfam" id="PF00106">
    <property type="entry name" value="adh_short"/>
    <property type="match status" value="1"/>
</dbReference>
<evidence type="ECO:0000313" key="4">
    <source>
        <dbReference type="EMBL" id="TCD60739.1"/>
    </source>
</evidence>
<dbReference type="OrthoDB" id="3819888at2759"/>
<protein>
    <recommendedName>
        <fullName evidence="6">NAD(P)-binding protein</fullName>
    </recommendedName>
</protein>